<dbReference type="EMBL" id="JAULSY010000050">
    <property type="protein sequence ID" value="KAK0668822.1"/>
    <property type="molecule type" value="Genomic_DNA"/>
</dbReference>
<evidence type="ECO:0000256" key="1">
    <source>
        <dbReference type="ARBA" id="ARBA00023242"/>
    </source>
</evidence>
<dbReference type="GO" id="GO:0000981">
    <property type="term" value="F:DNA-binding transcription factor activity, RNA polymerase II-specific"/>
    <property type="evidence" value="ECO:0007669"/>
    <property type="project" value="InterPro"/>
</dbReference>
<protein>
    <recommendedName>
        <fullName evidence="2">Zn(2)-C6 fungal-type domain-containing protein</fullName>
    </recommendedName>
</protein>
<keyword evidence="4" id="KW-1185">Reference proteome</keyword>
<dbReference type="SMART" id="SM00066">
    <property type="entry name" value="GAL4"/>
    <property type="match status" value="1"/>
</dbReference>
<dbReference type="PROSITE" id="PS00463">
    <property type="entry name" value="ZN2_CY6_FUNGAL_1"/>
    <property type="match status" value="1"/>
</dbReference>
<sequence>MRPTLRRSCSACAKSKHSCDLGTPRCSRCIKRKVQCLYANEPLTAPNTIIPLGTRFTTSVDPFDSYPQTRLPRNHVQRLIHSFLHKIAFQYYPLDLSAASNPFLVSWWPLALGDPALFHVSLQTACLDEELLAQKGFQASTVLMADSVVLLRRKVEDSTLAVQDGTMNSVITLAAIEFGKGNTRVSEMHVAGVKRLVNLRGGISSVRQTSPLTARMVSWVSLLVMGHPQFDTQDDTGIGDGIPPIPEWQLDSPIPEDEFSNLDIDHPVKNVLVRLRKVFQRAQSGAPFPNTRLHDLTCFVVHRLLLSAPNTTTTATDHSSISPTTECIRYGIVLYMFIIQGPTYFSHAVLMNTLVTSFRRHLEQLESARQDINVWLAAVGLVASANTDHYRWFIERAQSVSAGLQLRSWAGTLSCIKRVLWLDRVHSEDIFRPHWDVVFISSNNIRAVAIATRDVSSQPTTPRSLAIRLLPRGSPPRKNGGVVTSSTDVIGFG</sequence>
<dbReference type="GO" id="GO:0008270">
    <property type="term" value="F:zinc ion binding"/>
    <property type="evidence" value="ECO:0007669"/>
    <property type="project" value="InterPro"/>
</dbReference>
<dbReference type="PANTHER" id="PTHR37540">
    <property type="entry name" value="TRANSCRIPTION FACTOR (ACR-2), PUTATIVE-RELATED-RELATED"/>
    <property type="match status" value="1"/>
</dbReference>
<dbReference type="InterPro" id="IPR021858">
    <property type="entry name" value="Fun_TF"/>
</dbReference>
<feature type="domain" description="Zn(2)-C6 fungal-type" evidence="2">
    <location>
        <begin position="8"/>
        <end position="38"/>
    </location>
</feature>
<dbReference type="CDD" id="cd00067">
    <property type="entry name" value="GAL4"/>
    <property type="match status" value="1"/>
</dbReference>
<organism evidence="3 4">
    <name type="scientific">Cercophora samala</name>
    <dbReference type="NCBI Taxonomy" id="330535"/>
    <lineage>
        <taxon>Eukaryota</taxon>
        <taxon>Fungi</taxon>
        <taxon>Dikarya</taxon>
        <taxon>Ascomycota</taxon>
        <taxon>Pezizomycotina</taxon>
        <taxon>Sordariomycetes</taxon>
        <taxon>Sordariomycetidae</taxon>
        <taxon>Sordariales</taxon>
        <taxon>Lasiosphaeriaceae</taxon>
        <taxon>Cercophora</taxon>
    </lineage>
</organism>
<dbReference type="PANTHER" id="PTHR37540:SF5">
    <property type="entry name" value="TRANSCRIPTION FACTOR DOMAIN-CONTAINING PROTEIN"/>
    <property type="match status" value="1"/>
</dbReference>
<dbReference type="Proteomes" id="UP001174997">
    <property type="component" value="Unassembled WGS sequence"/>
</dbReference>
<evidence type="ECO:0000313" key="4">
    <source>
        <dbReference type="Proteomes" id="UP001174997"/>
    </source>
</evidence>
<accession>A0AA40DCN1</accession>
<keyword evidence="1" id="KW-0539">Nucleus</keyword>
<dbReference type="PROSITE" id="PS50048">
    <property type="entry name" value="ZN2_CY6_FUNGAL_2"/>
    <property type="match status" value="1"/>
</dbReference>
<dbReference type="AlphaFoldDB" id="A0AA40DCN1"/>
<evidence type="ECO:0000313" key="3">
    <source>
        <dbReference type="EMBL" id="KAK0668822.1"/>
    </source>
</evidence>
<evidence type="ECO:0000259" key="2">
    <source>
        <dbReference type="PROSITE" id="PS50048"/>
    </source>
</evidence>
<dbReference type="InterPro" id="IPR001138">
    <property type="entry name" value="Zn2Cys6_DnaBD"/>
</dbReference>
<dbReference type="SUPFAM" id="SSF57701">
    <property type="entry name" value="Zn2/Cys6 DNA-binding domain"/>
    <property type="match status" value="1"/>
</dbReference>
<reference evidence="3" key="1">
    <citation type="submission" date="2023-06" db="EMBL/GenBank/DDBJ databases">
        <title>Genome-scale phylogeny and comparative genomics of the fungal order Sordariales.</title>
        <authorList>
            <consortium name="Lawrence Berkeley National Laboratory"/>
            <person name="Hensen N."/>
            <person name="Bonometti L."/>
            <person name="Westerberg I."/>
            <person name="Brannstrom I.O."/>
            <person name="Guillou S."/>
            <person name="Cros-Aarteil S."/>
            <person name="Calhoun S."/>
            <person name="Haridas S."/>
            <person name="Kuo A."/>
            <person name="Mondo S."/>
            <person name="Pangilinan J."/>
            <person name="Riley R."/>
            <person name="Labutti K."/>
            <person name="Andreopoulos B."/>
            <person name="Lipzen A."/>
            <person name="Chen C."/>
            <person name="Yanf M."/>
            <person name="Daum C."/>
            <person name="Ng V."/>
            <person name="Clum A."/>
            <person name="Steindorff A."/>
            <person name="Ohm R."/>
            <person name="Martin F."/>
            <person name="Silar P."/>
            <person name="Natvig D."/>
            <person name="Lalanne C."/>
            <person name="Gautier V."/>
            <person name="Ament-Velasquez S.L."/>
            <person name="Kruys A."/>
            <person name="Hutchinson M.I."/>
            <person name="Powell A.J."/>
            <person name="Barry K."/>
            <person name="Miller A.N."/>
            <person name="Grigoriev I.V."/>
            <person name="Debuchy R."/>
            <person name="Gladieux P."/>
            <person name="Thoren M.H."/>
            <person name="Johannesson H."/>
        </authorList>
    </citation>
    <scope>NUCLEOTIDE SEQUENCE</scope>
    <source>
        <strain evidence="3">CBS 307.81</strain>
    </source>
</reference>
<comment type="caution">
    <text evidence="3">The sequence shown here is derived from an EMBL/GenBank/DDBJ whole genome shotgun (WGS) entry which is preliminary data.</text>
</comment>
<dbReference type="Pfam" id="PF11951">
    <property type="entry name" value="Fungal_trans_2"/>
    <property type="match status" value="1"/>
</dbReference>
<dbReference type="Gene3D" id="4.10.240.10">
    <property type="entry name" value="Zn(2)-C6 fungal-type DNA-binding domain"/>
    <property type="match status" value="1"/>
</dbReference>
<proteinExistence type="predicted"/>
<dbReference type="Pfam" id="PF00172">
    <property type="entry name" value="Zn_clus"/>
    <property type="match status" value="1"/>
</dbReference>
<name>A0AA40DCN1_9PEZI</name>
<dbReference type="InterPro" id="IPR036864">
    <property type="entry name" value="Zn2-C6_fun-type_DNA-bd_sf"/>
</dbReference>
<gene>
    <name evidence="3" type="ORF">QBC41DRAFT_320980</name>
</gene>